<sequence length="93" mass="10495">MSRLLTRRQLLMGAASVLAVSTAASTITRVKQAEKIAALVPVTGLMDDDRIIIDDSPRYRRITREELRTRSSLYTSNPRHRIVRPAPGQHHAY</sequence>
<protein>
    <submittedName>
        <fullName evidence="2">Uncharacterized protein</fullName>
    </submittedName>
</protein>
<feature type="region of interest" description="Disordered" evidence="1">
    <location>
        <begin position="70"/>
        <end position="93"/>
    </location>
</feature>
<organism evidence="2">
    <name type="scientific">marine sediment metagenome</name>
    <dbReference type="NCBI Taxonomy" id="412755"/>
    <lineage>
        <taxon>unclassified sequences</taxon>
        <taxon>metagenomes</taxon>
        <taxon>ecological metagenomes</taxon>
    </lineage>
</organism>
<reference evidence="2" key="1">
    <citation type="journal article" date="2015" name="Nature">
        <title>Complex archaea that bridge the gap between prokaryotes and eukaryotes.</title>
        <authorList>
            <person name="Spang A."/>
            <person name="Saw J.H."/>
            <person name="Jorgensen S.L."/>
            <person name="Zaremba-Niedzwiedzka K."/>
            <person name="Martijn J."/>
            <person name="Lind A.E."/>
            <person name="van Eijk R."/>
            <person name="Schleper C."/>
            <person name="Guy L."/>
            <person name="Ettema T.J."/>
        </authorList>
    </citation>
    <scope>NUCLEOTIDE SEQUENCE</scope>
</reference>
<proteinExistence type="predicted"/>
<comment type="caution">
    <text evidence="2">The sequence shown here is derived from an EMBL/GenBank/DDBJ whole genome shotgun (WGS) entry which is preliminary data.</text>
</comment>
<name>A0A0F9WD19_9ZZZZ</name>
<dbReference type="EMBL" id="LAZR01000299">
    <property type="protein sequence ID" value="KKN76118.1"/>
    <property type="molecule type" value="Genomic_DNA"/>
</dbReference>
<evidence type="ECO:0000256" key="1">
    <source>
        <dbReference type="SAM" id="MobiDB-lite"/>
    </source>
</evidence>
<dbReference type="AlphaFoldDB" id="A0A0F9WD19"/>
<accession>A0A0F9WD19</accession>
<evidence type="ECO:0000313" key="2">
    <source>
        <dbReference type="EMBL" id="KKN76118.1"/>
    </source>
</evidence>
<gene>
    <name evidence="2" type="ORF">LCGC14_0373130</name>
</gene>
<dbReference type="PROSITE" id="PS51318">
    <property type="entry name" value="TAT"/>
    <property type="match status" value="1"/>
</dbReference>
<dbReference type="InterPro" id="IPR006311">
    <property type="entry name" value="TAT_signal"/>
</dbReference>